<evidence type="ECO:0000256" key="1">
    <source>
        <dbReference type="SAM" id="MobiDB-lite"/>
    </source>
</evidence>
<evidence type="ECO:0000313" key="2">
    <source>
        <dbReference type="EMBL" id="KAL2065362.1"/>
    </source>
</evidence>
<feature type="compositionally biased region" description="Basic and acidic residues" evidence="1">
    <location>
        <begin position="122"/>
        <end position="131"/>
    </location>
</feature>
<organism evidence="2 3">
    <name type="scientific">Oculimacula yallundae</name>
    <dbReference type="NCBI Taxonomy" id="86028"/>
    <lineage>
        <taxon>Eukaryota</taxon>
        <taxon>Fungi</taxon>
        <taxon>Dikarya</taxon>
        <taxon>Ascomycota</taxon>
        <taxon>Pezizomycotina</taxon>
        <taxon>Leotiomycetes</taxon>
        <taxon>Helotiales</taxon>
        <taxon>Ploettnerulaceae</taxon>
        <taxon>Oculimacula</taxon>
    </lineage>
</organism>
<dbReference type="EMBL" id="JAZHXI010000012">
    <property type="protein sequence ID" value="KAL2065362.1"/>
    <property type="molecule type" value="Genomic_DNA"/>
</dbReference>
<dbReference type="Gene3D" id="3.30.40.10">
    <property type="entry name" value="Zinc/RING finger domain, C3HC4 (zinc finger)"/>
    <property type="match status" value="1"/>
</dbReference>
<keyword evidence="3" id="KW-1185">Reference proteome</keyword>
<gene>
    <name evidence="2" type="ORF">VTL71DRAFT_3032</name>
</gene>
<feature type="compositionally biased region" description="Basic and acidic residues" evidence="1">
    <location>
        <begin position="102"/>
        <end position="115"/>
    </location>
</feature>
<evidence type="ECO:0008006" key="4">
    <source>
        <dbReference type="Google" id="ProtNLM"/>
    </source>
</evidence>
<accession>A0ABR4C5Z3</accession>
<name>A0ABR4C5Z3_9HELO</name>
<feature type="region of interest" description="Disordered" evidence="1">
    <location>
        <begin position="275"/>
        <end position="308"/>
    </location>
</feature>
<dbReference type="InterPro" id="IPR013083">
    <property type="entry name" value="Znf_RING/FYVE/PHD"/>
</dbReference>
<dbReference type="Proteomes" id="UP001595075">
    <property type="component" value="Unassembled WGS sequence"/>
</dbReference>
<dbReference type="SUPFAM" id="SSF57850">
    <property type="entry name" value="RING/U-box"/>
    <property type="match status" value="1"/>
</dbReference>
<protein>
    <recommendedName>
        <fullName evidence="4">RING-type domain-containing protein</fullName>
    </recommendedName>
</protein>
<evidence type="ECO:0000313" key="3">
    <source>
        <dbReference type="Proteomes" id="UP001595075"/>
    </source>
</evidence>
<comment type="caution">
    <text evidence="2">The sequence shown here is derived from an EMBL/GenBank/DDBJ whole genome shotgun (WGS) entry which is preliminary data.</text>
</comment>
<reference evidence="2 3" key="1">
    <citation type="journal article" date="2024" name="Commun. Biol.">
        <title>Comparative genomic analysis of thermophilic fungi reveals convergent evolutionary adaptations and gene losses.</title>
        <authorList>
            <person name="Steindorff A.S."/>
            <person name="Aguilar-Pontes M.V."/>
            <person name="Robinson A.J."/>
            <person name="Andreopoulos B."/>
            <person name="LaButti K."/>
            <person name="Kuo A."/>
            <person name="Mondo S."/>
            <person name="Riley R."/>
            <person name="Otillar R."/>
            <person name="Haridas S."/>
            <person name="Lipzen A."/>
            <person name="Grimwood J."/>
            <person name="Schmutz J."/>
            <person name="Clum A."/>
            <person name="Reid I.D."/>
            <person name="Moisan M.C."/>
            <person name="Butler G."/>
            <person name="Nguyen T.T.M."/>
            <person name="Dewar K."/>
            <person name="Conant G."/>
            <person name="Drula E."/>
            <person name="Henrissat B."/>
            <person name="Hansel C."/>
            <person name="Singer S."/>
            <person name="Hutchinson M.I."/>
            <person name="de Vries R.P."/>
            <person name="Natvig D.O."/>
            <person name="Powell A.J."/>
            <person name="Tsang A."/>
            <person name="Grigoriev I.V."/>
        </authorList>
    </citation>
    <scope>NUCLEOTIDE SEQUENCE [LARGE SCALE GENOMIC DNA]</scope>
    <source>
        <strain evidence="2 3">CBS 494.80</strain>
    </source>
</reference>
<proteinExistence type="predicted"/>
<sequence>MAAYISQTASILQEMVSNSRGSIPWFYLRLGQLQQEIGDRHPTESSNFRQYRVEFRIWTELFPTRRFPFRGPSTLQFVPGYLHSLANDNQHIPPHRQPPASRSDRDGNAEGESTRGAHHRRDMAAHSRDATRATAQELDLTPQSPPPTDLVTTGLVIDEDDIPYSESPGTPNIGDPPSLEPEICHICWEYIYYDESQVAAISCPQRHIYHRECIESWMSHSNRCARCGMRDVVIVAPTPMQRAMIAHQPLPSPSPLSESSIPRWEGIWADEVNEEANGEVDRDHLPPFTMSPSLMSNWADEINDGAND</sequence>
<feature type="region of interest" description="Disordered" evidence="1">
    <location>
        <begin position="86"/>
        <end position="148"/>
    </location>
</feature>